<sequence>MTPLHLAAQYKQVQIARILLDGGADPTRLSVTDAEETQTHAVSWHARTAFTTAAYWDASEVLELLINRLLPSRQISLREWEQAVTDMAANRHAKSLEILLRYYPGPVCQQILDQGLAHAAAYCRWDEHEMMLRPETVLWVAQIQVIRLLLAHGANPNWMRSDSPQWTRPILHSAILTAQGLETIQMLLDHGADVQAVAYDHLGIPALAQAVFNGNSANRPLLPGKDRGRSQQAAAVGKIV</sequence>
<feature type="repeat" description="ANK" evidence="3">
    <location>
        <begin position="1"/>
        <end position="31"/>
    </location>
</feature>
<dbReference type="Proteomes" id="UP000215289">
    <property type="component" value="Unassembled WGS sequence"/>
</dbReference>
<protein>
    <submittedName>
        <fullName evidence="4">Uncharacterized protein</fullName>
    </submittedName>
</protein>
<evidence type="ECO:0000256" key="3">
    <source>
        <dbReference type="PROSITE-ProRule" id="PRU00023"/>
    </source>
</evidence>
<organism evidence="4 5">
    <name type="scientific">Aspergillus turcosus</name>
    <dbReference type="NCBI Taxonomy" id="1245748"/>
    <lineage>
        <taxon>Eukaryota</taxon>
        <taxon>Fungi</taxon>
        <taxon>Dikarya</taxon>
        <taxon>Ascomycota</taxon>
        <taxon>Pezizomycotina</taxon>
        <taxon>Eurotiomycetes</taxon>
        <taxon>Eurotiomycetidae</taxon>
        <taxon>Eurotiales</taxon>
        <taxon>Aspergillaceae</taxon>
        <taxon>Aspergillus</taxon>
        <taxon>Aspergillus subgen. Fumigati</taxon>
    </lineage>
</organism>
<dbReference type="OrthoDB" id="4772757at2759"/>
<dbReference type="InterPro" id="IPR002110">
    <property type="entry name" value="Ankyrin_rpt"/>
</dbReference>
<keyword evidence="1" id="KW-0677">Repeat</keyword>
<dbReference type="PROSITE" id="PS50297">
    <property type="entry name" value="ANK_REP_REGION"/>
    <property type="match status" value="1"/>
</dbReference>
<dbReference type="Gene3D" id="1.25.40.20">
    <property type="entry name" value="Ankyrin repeat-containing domain"/>
    <property type="match status" value="2"/>
</dbReference>
<dbReference type="SUPFAM" id="SSF48403">
    <property type="entry name" value="Ankyrin repeat"/>
    <property type="match status" value="1"/>
</dbReference>
<gene>
    <name evidence="4" type="ORF">CFD26_106034</name>
</gene>
<proteinExistence type="predicted"/>
<dbReference type="PANTHER" id="PTHR24189">
    <property type="entry name" value="MYOTROPHIN"/>
    <property type="match status" value="1"/>
</dbReference>
<dbReference type="SMART" id="SM00248">
    <property type="entry name" value="ANK"/>
    <property type="match status" value="4"/>
</dbReference>
<dbReference type="STRING" id="1245748.A0A421DCX4"/>
<comment type="caution">
    <text evidence="4">The sequence shown here is derived from an EMBL/GenBank/DDBJ whole genome shotgun (WGS) entry which is preliminary data.</text>
</comment>
<dbReference type="AlphaFoldDB" id="A0A421DCX4"/>
<dbReference type="InterPro" id="IPR036770">
    <property type="entry name" value="Ankyrin_rpt-contain_sf"/>
</dbReference>
<evidence type="ECO:0000313" key="5">
    <source>
        <dbReference type="Proteomes" id="UP000215289"/>
    </source>
</evidence>
<evidence type="ECO:0000313" key="4">
    <source>
        <dbReference type="EMBL" id="RLL99954.1"/>
    </source>
</evidence>
<evidence type="ECO:0000256" key="1">
    <source>
        <dbReference type="ARBA" id="ARBA00022737"/>
    </source>
</evidence>
<evidence type="ECO:0000256" key="2">
    <source>
        <dbReference type="ARBA" id="ARBA00023043"/>
    </source>
</evidence>
<name>A0A421DCX4_9EURO</name>
<reference evidence="4 5" key="1">
    <citation type="submission" date="2018-08" db="EMBL/GenBank/DDBJ databases">
        <title>Draft genome sequences of two Aspergillus turcosus clinical strains isolated from bronchoalveolar lavage fluid: one azole-susceptible and the other azole-resistant.</title>
        <authorList>
            <person name="Parent-Michaud M."/>
            <person name="Dufresne P.J."/>
            <person name="Fournier E."/>
            <person name="Martineau C."/>
            <person name="Moreira S."/>
            <person name="Perkins V."/>
            <person name="De Repentigny L."/>
            <person name="Dufresne S.F."/>
        </authorList>
    </citation>
    <scope>NUCLEOTIDE SEQUENCE [LARGE SCALE GENOMIC DNA]</scope>
    <source>
        <strain evidence="4">HMR AF 1038</strain>
    </source>
</reference>
<dbReference type="EMBL" id="NIDN02000022">
    <property type="protein sequence ID" value="RLL99954.1"/>
    <property type="molecule type" value="Genomic_DNA"/>
</dbReference>
<accession>A0A421DCX4</accession>
<dbReference type="InterPro" id="IPR050745">
    <property type="entry name" value="Multifunctional_regulatory"/>
</dbReference>
<dbReference type="PROSITE" id="PS50088">
    <property type="entry name" value="ANK_REPEAT"/>
    <property type="match status" value="1"/>
</dbReference>
<keyword evidence="2 3" id="KW-0040">ANK repeat</keyword>
<dbReference type="Pfam" id="PF00023">
    <property type="entry name" value="Ank"/>
    <property type="match status" value="1"/>
</dbReference>
<keyword evidence="5" id="KW-1185">Reference proteome</keyword>
<dbReference type="PANTHER" id="PTHR24189:SF50">
    <property type="entry name" value="ANKYRIN REPEAT AND SOCS BOX PROTEIN 2"/>
    <property type="match status" value="1"/>
</dbReference>